<organism evidence="1 2">
    <name type="scientific">Mycolicibacterium smegmatis (strain ATCC 700084 / mc(2)155)</name>
    <name type="common">Mycobacterium smegmatis</name>
    <dbReference type="NCBI Taxonomy" id="246196"/>
    <lineage>
        <taxon>Bacteria</taxon>
        <taxon>Bacillati</taxon>
        <taxon>Actinomycetota</taxon>
        <taxon>Actinomycetes</taxon>
        <taxon>Mycobacteriales</taxon>
        <taxon>Mycobacteriaceae</taxon>
        <taxon>Mycolicibacterium</taxon>
    </lineage>
</organism>
<dbReference type="EMBL" id="CP000480">
    <property type="protein sequence ID" value="ABK69585.1"/>
    <property type="molecule type" value="Genomic_DNA"/>
</dbReference>
<protein>
    <submittedName>
        <fullName evidence="1">Uncharacterized protein</fullName>
    </submittedName>
</protein>
<name>A0QPM5_MYCS2</name>
<evidence type="ECO:0000313" key="1">
    <source>
        <dbReference type="EMBL" id="ABK69585.1"/>
    </source>
</evidence>
<gene>
    <name evidence="1" type="ordered locus">MSMEG_0450</name>
</gene>
<reference evidence="1 2" key="1">
    <citation type="submission" date="2006-10" db="EMBL/GenBank/DDBJ databases">
        <authorList>
            <person name="Fleischmann R.D."/>
            <person name="Dodson R.J."/>
            <person name="Haft D.H."/>
            <person name="Merkel J.S."/>
            <person name="Nelson W.C."/>
            <person name="Fraser C.M."/>
        </authorList>
    </citation>
    <scope>NUCLEOTIDE SEQUENCE [LARGE SCALE GENOMIC DNA]</scope>
    <source>
        <strain evidence="2">ATCC 700084 / mc(2)155</strain>
    </source>
</reference>
<dbReference type="PATRIC" id="fig|246196.19.peg.445"/>
<evidence type="ECO:0000313" key="2">
    <source>
        <dbReference type="Proteomes" id="UP000000757"/>
    </source>
</evidence>
<dbReference type="Proteomes" id="UP000000757">
    <property type="component" value="Chromosome"/>
</dbReference>
<sequence length="71" mass="8212">MSGSVHALAVKRRAVIALFHLWVVSRPFAQRKHLCLRNDITRNNFQGTHSRCAGDGQSGAMLRRRLGWRRW</sequence>
<keyword evidence="2" id="KW-1185">Reference proteome</keyword>
<proteinExistence type="predicted"/>
<dbReference type="KEGG" id="msm:MSMEG_0450"/>
<accession>A0QPM5</accession>
<dbReference type="AlphaFoldDB" id="A0QPM5"/>